<keyword evidence="1" id="KW-0238">DNA-binding</keyword>
<gene>
    <name evidence="3" type="ORF">J34TS1_47930</name>
</gene>
<dbReference type="RefSeq" id="WP_212980353.1">
    <property type="nucleotide sequence ID" value="NZ_AP025343.1"/>
</dbReference>
<evidence type="ECO:0000256" key="1">
    <source>
        <dbReference type="ARBA" id="ARBA00023125"/>
    </source>
</evidence>
<protein>
    <recommendedName>
        <fullName evidence="5">Integrase</fullName>
    </recommendedName>
</protein>
<evidence type="ECO:0000313" key="3">
    <source>
        <dbReference type="EMBL" id="GIO50028.1"/>
    </source>
</evidence>
<dbReference type="AlphaFoldDB" id="A0A919YIK9"/>
<dbReference type="GO" id="GO:0006310">
    <property type="term" value="P:DNA recombination"/>
    <property type="evidence" value="ECO:0007669"/>
    <property type="project" value="UniProtKB-KW"/>
</dbReference>
<dbReference type="InterPro" id="IPR011010">
    <property type="entry name" value="DNA_brk_join_enz"/>
</dbReference>
<evidence type="ECO:0000256" key="2">
    <source>
        <dbReference type="ARBA" id="ARBA00023172"/>
    </source>
</evidence>
<accession>A0A919YIK9</accession>
<name>A0A919YIK9_9BACL</name>
<dbReference type="InterPro" id="IPR013762">
    <property type="entry name" value="Integrase-like_cat_sf"/>
</dbReference>
<dbReference type="Proteomes" id="UP000682811">
    <property type="component" value="Unassembled WGS sequence"/>
</dbReference>
<dbReference type="Gene3D" id="1.10.150.130">
    <property type="match status" value="1"/>
</dbReference>
<evidence type="ECO:0000313" key="4">
    <source>
        <dbReference type="Proteomes" id="UP000682811"/>
    </source>
</evidence>
<dbReference type="Gene3D" id="1.10.443.10">
    <property type="entry name" value="Intergrase catalytic core"/>
    <property type="match status" value="1"/>
</dbReference>
<comment type="caution">
    <text evidence="3">The sequence shown here is derived from an EMBL/GenBank/DDBJ whole genome shotgun (WGS) entry which is preliminary data.</text>
</comment>
<dbReference type="GO" id="GO:0003677">
    <property type="term" value="F:DNA binding"/>
    <property type="evidence" value="ECO:0007669"/>
    <property type="project" value="UniProtKB-KW"/>
</dbReference>
<dbReference type="InterPro" id="IPR010998">
    <property type="entry name" value="Integrase_recombinase_N"/>
</dbReference>
<sequence>MYQYLKEVKQLIENYLGTIPEVKSQKFYQTRLNRFFHVYMSQIHNSPRPYNTINFHDINTFINELEYSGSEKLNYYYALNGFFKYMYRIDLINTDVMKGVIKPSIIKKKKRYIINTDISLIQRFLDDSNRLIEDRLLIGLFLYTGLSRKYIAQLTHYQVSRGNEYYSIFFDFGQGESHIPLKKELVDLFQEYFDSFKTINPFQKVFSFDENYLSTKVSELSKQITGRSYTPTNYSNTFIRSALSLGNDLLTISGLTMETVETIKKHVDVIDQEMIKKQLELLDRLFKDDDIT</sequence>
<organism evidence="3 4">
    <name type="scientific">Paenibacillus azoreducens</name>
    <dbReference type="NCBI Taxonomy" id="116718"/>
    <lineage>
        <taxon>Bacteria</taxon>
        <taxon>Bacillati</taxon>
        <taxon>Bacillota</taxon>
        <taxon>Bacilli</taxon>
        <taxon>Bacillales</taxon>
        <taxon>Paenibacillaceae</taxon>
        <taxon>Paenibacillus</taxon>
    </lineage>
</organism>
<dbReference type="SUPFAM" id="SSF56349">
    <property type="entry name" value="DNA breaking-rejoining enzymes"/>
    <property type="match status" value="1"/>
</dbReference>
<dbReference type="EMBL" id="BORT01000027">
    <property type="protein sequence ID" value="GIO50028.1"/>
    <property type="molecule type" value="Genomic_DNA"/>
</dbReference>
<evidence type="ECO:0008006" key="5">
    <source>
        <dbReference type="Google" id="ProtNLM"/>
    </source>
</evidence>
<proteinExistence type="predicted"/>
<keyword evidence="4" id="KW-1185">Reference proteome</keyword>
<keyword evidence="2" id="KW-0233">DNA recombination</keyword>
<dbReference type="GO" id="GO:0015074">
    <property type="term" value="P:DNA integration"/>
    <property type="evidence" value="ECO:0007669"/>
    <property type="project" value="InterPro"/>
</dbReference>
<reference evidence="3 4" key="1">
    <citation type="submission" date="2021-03" db="EMBL/GenBank/DDBJ databases">
        <title>Antimicrobial resistance genes in bacteria isolated from Japanese honey, and their potential for conferring macrolide and lincosamide resistance in the American foulbrood pathogen Paenibacillus larvae.</title>
        <authorList>
            <person name="Okamoto M."/>
            <person name="Kumagai M."/>
            <person name="Kanamori H."/>
            <person name="Takamatsu D."/>
        </authorList>
    </citation>
    <scope>NUCLEOTIDE SEQUENCE [LARGE SCALE GENOMIC DNA]</scope>
    <source>
        <strain evidence="3 4">J34TS1</strain>
    </source>
</reference>